<name>A0AAV7FMK3_DENCH</name>
<evidence type="ECO:0000313" key="2">
    <source>
        <dbReference type="Proteomes" id="UP000775213"/>
    </source>
</evidence>
<evidence type="ECO:0000313" key="1">
    <source>
        <dbReference type="EMBL" id="KAH0438627.1"/>
    </source>
</evidence>
<sequence>MCLCSYWSKSIFCGSGSDYFPGRRVNGIHSCGSRNSRFACYHYNISLLIRERLWLNLLCTVNDILQEFLRISPNRPKLIVKYPLVVKLIQEMFFICIHDFWKEPLMKFSFR</sequence>
<comment type="caution">
    <text evidence="1">The sequence shown here is derived from an EMBL/GenBank/DDBJ whole genome shotgun (WGS) entry which is preliminary data.</text>
</comment>
<reference evidence="1 2" key="1">
    <citation type="journal article" date="2021" name="Hortic Res">
        <title>Chromosome-scale assembly of the Dendrobium chrysotoxum genome enhances the understanding of orchid evolution.</title>
        <authorList>
            <person name="Zhang Y."/>
            <person name="Zhang G.Q."/>
            <person name="Zhang D."/>
            <person name="Liu X.D."/>
            <person name="Xu X.Y."/>
            <person name="Sun W.H."/>
            <person name="Yu X."/>
            <person name="Zhu X."/>
            <person name="Wang Z.W."/>
            <person name="Zhao X."/>
            <person name="Zhong W.Y."/>
            <person name="Chen H."/>
            <person name="Yin W.L."/>
            <person name="Huang T."/>
            <person name="Niu S.C."/>
            <person name="Liu Z.J."/>
        </authorList>
    </citation>
    <scope>NUCLEOTIDE SEQUENCE [LARGE SCALE GENOMIC DNA]</scope>
    <source>
        <strain evidence="1">Lindl</strain>
    </source>
</reference>
<organism evidence="1 2">
    <name type="scientific">Dendrobium chrysotoxum</name>
    <name type="common">Orchid</name>
    <dbReference type="NCBI Taxonomy" id="161865"/>
    <lineage>
        <taxon>Eukaryota</taxon>
        <taxon>Viridiplantae</taxon>
        <taxon>Streptophyta</taxon>
        <taxon>Embryophyta</taxon>
        <taxon>Tracheophyta</taxon>
        <taxon>Spermatophyta</taxon>
        <taxon>Magnoliopsida</taxon>
        <taxon>Liliopsida</taxon>
        <taxon>Asparagales</taxon>
        <taxon>Orchidaceae</taxon>
        <taxon>Epidendroideae</taxon>
        <taxon>Malaxideae</taxon>
        <taxon>Dendrobiinae</taxon>
        <taxon>Dendrobium</taxon>
    </lineage>
</organism>
<gene>
    <name evidence="1" type="ORF">IEQ34_026067</name>
</gene>
<protein>
    <submittedName>
        <fullName evidence="1">Uncharacterized protein</fullName>
    </submittedName>
</protein>
<keyword evidence="2" id="KW-1185">Reference proteome</keyword>
<dbReference type="Proteomes" id="UP000775213">
    <property type="component" value="Unassembled WGS sequence"/>
</dbReference>
<proteinExistence type="predicted"/>
<accession>A0AAV7FMK3</accession>
<dbReference type="EMBL" id="JAGFBR010000681">
    <property type="protein sequence ID" value="KAH0438627.1"/>
    <property type="molecule type" value="Genomic_DNA"/>
</dbReference>
<dbReference type="AlphaFoldDB" id="A0AAV7FMK3"/>